<dbReference type="SUPFAM" id="SSF56399">
    <property type="entry name" value="ADP-ribosylation"/>
    <property type="match status" value="1"/>
</dbReference>
<dbReference type="GeneID" id="77322160"/>
<name>A0ABT3KPC1_9BURK</name>
<feature type="region of interest" description="Disordered" evidence="6">
    <location>
        <begin position="176"/>
        <end position="195"/>
    </location>
</feature>
<dbReference type="InterPro" id="IPR042080">
    <property type="entry name" value="RNA_2'-PTrans_N"/>
</dbReference>
<dbReference type="PANTHER" id="PTHR12684">
    <property type="entry name" value="PUTATIVE PHOSPHOTRANSFERASE"/>
    <property type="match status" value="1"/>
</dbReference>
<dbReference type="PANTHER" id="PTHR12684:SF2">
    <property type="entry name" value="TRNA 2'-PHOSPHOTRANSFERASE 1"/>
    <property type="match status" value="1"/>
</dbReference>
<keyword evidence="3 5" id="KW-0520">NAD</keyword>
<protein>
    <recommendedName>
        <fullName evidence="5">Probable RNA 2'-phosphotransferase</fullName>
        <ecNumber evidence="5">2.7.1.-</ecNumber>
    </recommendedName>
</protein>
<reference evidence="8" key="1">
    <citation type="submission" date="2023-07" db="EMBL/GenBank/DDBJ databases">
        <title>Verminephrobacter genomes.</title>
        <authorList>
            <person name="Lund M.B."/>
        </authorList>
    </citation>
    <scope>NUCLEOTIDE SEQUENCE [LARGE SCALE GENOMIC DNA]</scope>
    <source>
        <strain evidence="8">AtM5-05</strain>
    </source>
</reference>
<organism evidence="7 8">
    <name type="scientific">Verminephrobacter aporrectodeae subsp. tuberculatae</name>
    <dbReference type="NCBI Taxonomy" id="1110392"/>
    <lineage>
        <taxon>Bacteria</taxon>
        <taxon>Pseudomonadati</taxon>
        <taxon>Pseudomonadota</taxon>
        <taxon>Betaproteobacteria</taxon>
        <taxon>Burkholderiales</taxon>
        <taxon>Comamonadaceae</taxon>
        <taxon>Verminephrobacter</taxon>
    </lineage>
</organism>
<dbReference type="NCBIfam" id="NF002014">
    <property type="entry name" value="PRK00819.1-4"/>
    <property type="match status" value="1"/>
</dbReference>
<evidence type="ECO:0000256" key="2">
    <source>
        <dbReference type="ARBA" id="ARBA00022679"/>
    </source>
</evidence>
<dbReference type="EMBL" id="QZCW01000001">
    <property type="protein sequence ID" value="MCW5320168.1"/>
    <property type="molecule type" value="Genomic_DNA"/>
</dbReference>
<evidence type="ECO:0000256" key="4">
    <source>
        <dbReference type="ARBA" id="ARBA00025212"/>
    </source>
</evidence>
<evidence type="ECO:0000256" key="6">
    <source>
        <dbReference type="SAM" id="MobiDB-lite"/>
    </source>
</evidence>
<dbReference type="HAMAP" id="MF_00299">
    <property type="entry name" value="KptA"/>
    <property type="match status" value="1"/>
</dbReference>
<accession>A0ABT3KPC1</accession>
<feature type="compositionally biased region" description="Polar residues" evidence="6">
    <location>
        <begin position="177"/>
        <end position="195"/>
    </location>
</feature>
<keyword evidence="2 5" id="KW-0808">Transferase</keyword>
<evidence type="ECO:0000256" key="1">
    <source>
        <dbReference type="ARBA" id="ARBA00009836"/>
    </source>
</evidence>
<comment type="similarity">
    <text evidence="1 5">Belongs to the KptA/TPT1 family.</text>
</comment>
<proteinExistence type="inferred from homology"/>
<dbReference type="EC" id="2.7.1.-" evidence="5"/>
<gene>
    <name evidence="5" type="primary">kptA</name>
    <name evidence="7" type="ORF">D5039_02935</name>
</gene>
<dbReference type="InterPro" id="IPR042081">
    <property type="entry name" value="RNA_2'-PTrans_C"/>
</dbReference>
<comment type="function">
    <text evidence="4 5">Removes the 2'-phosphate from RNA via an intermediate in which the phosphate is ADP-ribosylated by NAD followed by a presumed transesterification to release the RNA and generate ADP-ribose 1''-2''-cyclic phosphate (APPR&gt;P). May function as an ADP-ribosylase.</text>
</comment>
<evidence type="ECO:0000256" key="5">
    <source>
        <dbReference type="HAMAP-Rule" id="MF_00299"/>
    </source>
</evidence>
<evidence type="ECO:0000313" key="8">
    <source>
        <dbReference type="Proteomes" id="UP001208935"/>
    </source>
</evidence>
<dbReference type="InterPro" id="IPR022928">
    <property type="entry name" value="RNA_2'-PTrans_KptA"/>
</dbReference>
<keyword evidence="8" id="KW-1185">Reference proteome</keyword>
<dbReference type="Pfam" id="PF01885">
    <property type="entry name" value="PTS_2-RNA"/>
    <property type="match status" value="1"/>
</dbReference>
<evidence type="ECO:0000256" key="3">
    <source>
        <dbReference type="ARBA" id="ARBA00023027"/>
    </source>
</evidence>
<sequence>MNDIQLSKRLSFVLRHKPDSIGLTLNPHGWANVDELIAKARAAGMQLGHEDLLRLVQSSDKQRFTLSVDGLNIRAAQGHSVSIDLGLPPKTPPTLLYHGTAARFLDSILSEGLKPQARQQVHLSLEDATAQHVGARHGVPVVLKIEALRMHEEGFKFFFADNNVWLTDHVPPEFLAPSSSNADSATTSRQPKLST</sequence>
<dbReference type="Gene3D" id="3.20.170.30">
    <property type="match status" value="1"/>
</dbReference>
<dbReference type="Proteomes" id="UP001208935">
    <property type="component" value="Unassembled WGS sequence"/>
</dbReference>
<dbReference type="InterPro" id="IPR002745">
    <property type="entry name" value="Ptrans_KptA/Tpt1"/>
</dbReference>
<dbReference type="Gene3D" id="1.10.10.970">
    <property type="entry name" value="RNA 2'-phosphotransferase, Tpt1/KptA family, N-terminal domain"/>
    <property type="match status" value="1"/>
</dbReference>
<dbReference type="RefSeq" id="WP_265281015.1">
    <property type="nucleotide sequence ID" value="NZ_QZCW01000001.1"/>
</dbReference>
<evidence type="ECO:0000313" key="7">
    <source>
        <dbReference type="EMBL" id="MCW5320168.1"/>
    </source>
</evidence>
<comment type="caution">
    <text evidence="7">The sequence shown here is derived from an EMBL/GenBank/DDBJ whole genome shotgun (WGS) entry which is preliminary data.</text>
</comment>